<dbReference type="FunFam" id="3.40.30.10:FF:000156">
    <property type="entry name" value="Glutathione S-transferase 1"/>
    <property type="match status" value="1"/>
</dbReference>
<evidence type="ECO:0000256" key="1">
    <source>
        <dbReference type="ARBA" id="ARBA00012452"/>
    </source>
</evidence>
<feature type="domain" description="GST C-terminal" evidence="6">
    <location>
        <begin position="88"/>
        <end position="222"/>
    </location>
</feature>
<dbReference type="PROSITE" id="PS50405">
    <property type="entry name" value="GST_CTER"/>
    <property type="match status" value="1"/>
</dbReference>
<comment type="catalytic activity">
    <reaction evidence="3">
        <text>RX + glutathione = an S-substituted glutathione + a halide anion + H(+)</text>
        <dbReference type="Rhea" id="RHEA:16437"/>
        <dbReference type="ChEBI" id="CHEBI:15378"/>
        <dbReference type="ChEBI" id="CHEBI:16042"/>
        <dbReference type="ChEBI" id="CHEBI:17792"/>
        <dbReference type="ChEBI" id="CHEBI:57925"/>
        <dbReference type="ChEBI" id="CHEBI:90779"/>
        <dbReference type="EC" id="2.5.1.18"/>
    </reaction>
</comment>
<proteinExistence type="inferred from homology"/>
<keyword evidence="8" id="KW-1185">Reference proteome</keyword>
<evidence type="ECO:0000259" key="5">
    <source>
        <dbReference type="PROSITE" id="PS50404"/>
    </source>
</evidence>
<evidence type="ECO:0000256" key="3">
    <source>
        <dbReference type="ARBA" id="ARBA00047960"/>
    </source>
</evidence>
<dbReference type="GO" id="GO:0004364">
    <property type="term" value="F:glutathione transferase activity"/>
    <property type="evidence" value="ECO:0007669"/>
    <property type="project" value="UniProtKB-EC"/>
</dbReference>
<evidence type="ECO:0000259" key="6">
    <source>
        <dbReference type="PROSITE" id="PS50405"/>
    </source>
</evidence>
<dbReference type="InterPro" id="IPR036249">
    <property type="entry name" value="Thioredoxin-like_sf"/>
</dbReference>
<dbReference type="AlphaFoldDB" id="A0A6N7C1B1"/>
<dbReference type="EMBL" id="VZIZ01000013">
    <property type="protein sequence ID" value="KAF0569112.1"/>
    <property type="molecule type" value="Genomic_DNA"/>
</dbReference>
<dbReference type="Gene3D" id="3.40.30.10">
    <property type="entry name" value="Glutaredoxin"/>
    <property type="match status" value="1"/>
</dbReference>
<dbReference type="InterPro" id="IPR004045">
    <property type="entry name" value="Glutathione_S-Trfase_N"/>
</dbReference>
<dbReference type="GO" id="GO:0005737">
    <property type="term" value="C:cytoplasm"/>
    <property type="evidence" value="ECO:0007669"/>
    <property type="project" value="UniProtKB-ARBA"/>
</dbReference>
<dbReference type="SFLD" id="SFLDS00019">
    <property type="entry name" value="Glutathione_Transferase_(cytos"/>
    <property type="match status" value="1"/>
</dbReference>
<dbReference type="Pfam" id="PF02798">
    <property type="entry name" value="GST_N"/>
    <property type="match status" value="1"/>
</dbReference>
<dbReference type="SFLD" id="SFLDG01150">
    <property type="entry name" value="Main.1:_Beta-like"/>
    <property type="match status" value="1"/>
</dbReference>
<dbReference type="InterPro" id="IPR036282">
    <property type="entry name" value="Glutathione-S-Trfase_C_sf"/>
</dbReference>
<dbReference type="Pfam" id="PF00043">
    <property type="entry name" value="GST_C"/>
    <property type="match status" value="1"/>
</dbReference>
<dbReference type="InterPro" id="IPR004046">
    <property type="entry name" value="GST_C"/>
</dbReference>
<keyword evidence="2 7" id="KW-0808">Transferase</keyword>
<dbReference type="InterPro" id="IPR010987">
    <property type="entry name" value="Glutathione-S-Trfase_C-like"/>
</dbReference>
<dbReference type="PANTHER" id="PTHR44051">
    <property type="entry name" value="GLUTATHIONE S-TRANSFERASE-RELATED"/>
    <property type="match status" value="1"/>
</dbReference>
<dbReference type="SUPFAM" id="SSF52833">
    <property type="entry name" value="Thioredoxin-like"/>
    <property type="match status" value="1"/>
</dbReference>
<gene>
    <name evidence="7" type="ORF">FQV37_305</name>
</gene>
<dbReference type="CDD" id="cd03046">
    <property type="entry name" value="GST_N_GTT1_like"/>
    <property type="match status" value="1"/>
</dbReference>
<organism evidence="7 8">
    <name type="scientific">Psychrobacter nivimaris</name>
    <dbReference type="NCBI Taxonomy" id="281738"/>
    <lineage>
        <taxon>Bacteria</taxon>
        <taxon>Pseudomonadati</taxon>
        <taxon>Pseudomonadota</taxon>
        <taxon>Gammaproteobacteria</taxon>
        <taxon>Moraxellales</taxon>
        <taxon>Moraxellaceae</taxon>
        <taxon>Psychrobacter</taxon>
    </lineage>
</organism>
<dbReference type="GO" id="GO:0004601">
    <property type="term" value="F:peroxidase activity"/>
    <property type="evidence" value="ECO:0007669"/>
    <property type="project" value="UniProtKB-ARBA"/>
</dbReference>
<sequence length="222" mass="25716">MLHLHHLANSRSFRIIWLLEELGVDYKLTCYERNKAYRAPDSLKQVHPIGNAPILEADDRVLIESGFIIEYLIKHYDKEKQFKPDDNNEAAWEAYTFWLHFAEASLMPLLVMRLVFTKVVSQSPMLIKPISKKIQGQIEKNMISSGLEKMLDMMERHLHENHWFAGSEFSAADIQMHLAVLGANAGAGLDQSKYTNLLNWLKRCEERDAFKRAEKKGGRLNF</sequence>
<dbReference type="Proteomes" id="UP000471465">
    <property type="component" value="Unassembled WGS sequence"/>
</dbReference>
<comment type="similarity">
    <text evidence="4">Belongs to the GST superfamily.</text>
</comment>
<dbReference type="PANTHER" id="PTHR44051:SF9">
    <property type="entry name" value="GLUTATHIONE S-TRANSFERASE 1"/>
    <property type="match status" value="1"/>
</dbReference>
<dbReference type="EC" id="2.5.1.18" evidence="1"/>
<feature type="domain" description="GST N-terminal" evidence="5">
    <location>
        <begin position="1"/>
        <end position="80"/>
    </location>
</feature>
<dbReference type="PROSITE" id="PS50404">
    <property type="entry name" value="GST_NTER"/>
    <property type="match status" value="1"/>
</dbReference>
<comment type="caution">
    <text evidence="7">The sequence shown here is derived from an EMBL/GenBank/DDBJ whole genome shotgun (WGS) entry which is preliminary data.</text>
</comment>
<evidence type="ECO:0000256" key="2">
    <source>
        <dbReference type="ARBA" id="ARBA00022679"/>
    </source>
</evidence>
<evidence type="ECO:0000256" key="4">
    <source>
        <dbReference type="RuleBase" id="RU003494"/>
    </source>
</evidence>
<accession>A0A6N7C1B1</accession>
<dbReference type="SUPFAM" id="SSF47616">
    <property type="entry name" value="GST C-terminal domain-like"/>
    <property type="match status" value="1"/>
</dbReference>
<name>A0A6N7C1B1_9GAMM</name>
<dbReference type="InterPro" id="IPR040079">
    <property type="entry name" value="Glutathione_S-Trfase"/>
</dbReference>
<protein>
    <recommendedName>
        <fullName evidence="1">glutathione transferase</fullName>
        <ecNumber evidence="1">2.5.1.18</ecNumber>
    </recommendedName>
</protein>
<evidence type="ECO:0000313" key="8">
    <source>
        <dbReference type="Proteomes" id="UP000471465"/>
    </source>
</evidence>
<evidence type="ECO:0000313" key="7">
    <source>
        <dbReference type="EMBL" id="KAF0569112.1"/>
    </source>
</evidence>
<dbReference type="SFLD" id="SFLDG00358">
    <property type="entry name" value="Main_(cytGST)"/>
    <property type="match status" value="1"/>
</dbReference>
<reference evidence="7 8" key="1">
    <citation type="submission" date="2019-09" db="EMBL/GenBank/DDBJ databases">
        <title>Draft genome sequence of Psychrobacter nivimaris LAMA 639, in search for biotechnological relevant genes.</title>
        <authorList>
            <person name="Lima A.O.S."/>
            <person name="Staloch B.E.K."/>
            <person name="Freitas R.C."/>
            <person name="Niero H."/>
            <person name="Silva M.A.C."/>
        </authorList>
    </citation>
    <scope>NUCLEOTIDE SEQUENCE [LARGE SCALE GENOMIC DNA]</scope>
    <source>
        <strain evidence="7 8">LAMA 639</strain>
    </source>
</reference>
<dbReference type="RefSeq" id="WP_102094352.1">
    <property type="nucleotide sequence ID" value="NZ_VZIZ01000013.1"/>
</dbReference>
<dbReference type="CDD" id="cd03189">
    <property type="entry name" value="GST_C_GTT1_like"/>
    <property type="match status" value="1"/>
</dbReference>
<dbReference type="Gene3D" id="1.20.1050.10">
    <property type="match status" value="1"/>
</dbReference>